<dbReference type="SUPFAM" id="SSF109604">
    <property type="entry name" value="HD-domain/PDEase-like"/>
    <property type="match status" value="1"/>
</dbReference>
<dbReference type="Proteomes" id="UP000215224">
    <property type="component" value="Chromosome"/>
</dbReference>
<dbReference type="PANTHER" id="PTHR11373">
    <property type="entry name" value="DEOXYNUCLEOSIDE TRIPHOSPHATE TRIPHOSPHOHYDROLASE"/>
    <property type="match status" value="1"/>
</dbReference>
<dbReference type="SMART" id="SM00471">
    <property type="entry name" value="HDc"/>
    <property type="match status" value="1"/>
</dbReference>
<dbReference type="AlphaFoldDB" id="A0A223KLN3"/>
<dbReference type="GO" id="GO:0006203">
    <property type="term" value="P:dGTP catabolic process"/>
    <property type="evidence" value="ECO:0007669"/>
    <property type="project" value="TreeGrafter"/>
</dbReference>
<evidence type="ECO:0000313" key="2">
    <source>
        <dbReference type="EMBL" id="AST90419.1"/>
    </source>
</evidence>
<gene>
    <name evidence="2" type="ORF">BC6307_03595</name>
</gene>
<dbReference type="RefSeq" id="WP_066420650.1">
    <property type="nucleotide sequence ID" value="NZ_CP018866.1"/>
</dbReference>
<dbReference type="InterPro" id="IPR050135">
    <property type="entry name" value="dGTPase-like"/>
</dbReference>
<feature type="domain" description="HD/PDEase" evidence="1">
    <location>
        <begin position="45"/>
        <end position="159"/>
    </location>
</feature>
<dbReference type="InterPro" id="IPR006674">
    <property type="entry name" value="HD_domain"/>
</dbReference>
<dbReference type="CDD" id="cd00077">
    <property type="entry name" value="HDc"/>
    <property type="match status" value="1"/>
</dbReference>
<dbReference type="PANTHER" id="PTHR11373:SF41">
    <property type="entry name" value="METAL-DEPENDENT PHOSPHOHYDROLASE"/>
    <property type="match status" value="1"/>
</dbReference>
<proteinExistence type="predicted"/>
<dbReference type="Gene3D" id="1.10.3210.10">
    <property type="entry name" value="Hypothetical protein af1432"/>
    <property type="match status" value="1"/>
</dbReference>
<organism evidence="2 3">
    <name type="scientific">Sutcliffiella cohnii</name>
    <dbReference type="NCBI Taxonomy" id="33932"/>
    <lineage>
        <taxon>Bacteria</taxon>
        <taxon>Bacillati</taxon>
        <taxon>Bacillota</taxon>
        <taxon>Bacilli</taxon>
        <taxon>Bacillales</taxon>
        <taxon>Bacillaceae</taxon>
        <taxon>Sutcliffiella</taxon>
    </lineage>
</organism>
<dbReference type="EMBL" id="CP018866">
    <property type="protein sequence ID" value="AST90419.1"/>
    <property type="molecule type" value="Genomic_DNA"/>
</dbReference>
<reference evidence="2 3" key="1">
    <citation type="submission" date="2016-12" db="EMBL/GenBank/DDBJ databases">
        <title>The whole genome sequencing and assembly of Bacillus cohnii DSM 6307T strain.</title>
        <authorList>
            <person name="Lee Y.-J."/>
            <person name="Yi H."/>
            <person name="Bahn Y.-S."/>
            <person name="Kim J.F."/>
            <person name="Lee D.-W."/>
        </authorList>
    </citation>
    <scope>NUCLEOTIDE SEQUENCE [LARGE SCALE GENOMIC DNA]</scope>
    <source>
        <strain evidence="2 3">DSM 6307</strain>
    </source>
</reference>
<protein>
    <recommendedName>
        <fullName evidence="1">HD/PDEase domain-containing protein</fullName>
    </recommendedName>
</protein>
<evidence type="ECO:0000259" key="1">
    <source>
        <dbReference type="SMART" id="SM00471"/>
    </source>
</evidence>
<dbReference type="STRING" id="1314751.GCA_001591425_04383"/>
<dbReference type="InterPro" id="IPR003607">
    <property type="entry name" value="HD/PDEase_dom"/>
</dbReference>
<accession>A0A223KLN3</accession>
<dbReference type="Pfam" id="PF01966">
    <property type="entry name" value="HD"/>
    <property type="match status" value="1"/>
</dbReference>
<name>A0A223KLN3_9BACI</name>
<dbReference type="GO" id="GO:0008832">
    <property type="term" value="F:dGTPase activity"/>
    <property type="evidence" value="ECO:0007669"/>
    <property type="project" value="TreeGrafter"/>
</dbReference>
<dbReference type="FunFam" id="1.10.3210.10:FF:000026">
    <property type="entry name" value="Metal-dependent phosphohydrolase"/>
    <property type="match status" value="1"/>
</dbReference>
<sequence>MIIEDIYGVTEITEPVLIDLLHSKPVQRLKGIYQAGAGFFVQPKWNTTRYEHSVGALILVRKLGASLEEQIAALLHDVSHTAFSHTVDYALGRANEDYHEEIFDEIVRRSEIPSILRSHGYSTNLLNDIEKWTLLEKNAPDLCGDRIDYTLRDQYNYGFITAEEIHSFLHTLIVIDGTICISSLEQAEWFVNIYYQEVIDFFLDPLNVYAYQLLAKALNYSFKQNIITKNELLLEDEQVMNRLRSSQNIKLKEMLSRLSPGVQVEEKKEDYEFYQKNKLRLIDPLVFIDNKTVRASSLSPQVHTMNKLARDRTELGTYVKLKRVHKDSLY</sequence>
<evidence type="ECO:0000313" key="3">
    <source>
        <dbReference type="Proteomes" id="UP000215224"/>
    </source>
</evidence>
<keyword evidence="3" id="KW-1185">Reference proteome</keyword>
<dbReference type="KEGG" id="bcoh:BC6307_03595"/>